<dbReference type="EMBL" id="BARU01005102">
    <property type="protein sequence ID" value="GAH26738.1"/>
    <property type="molecule type" value="Genomic_DNA"/>
</dbReference>
<dbReference type="GO" id="GO:0071555">
    <property type="term" value="P:cell wall organization"/>
    <property type="evidence" value="ECO:0007669"/>
    <property type="project" value="TreeGrafter"/>
</dbReference>
<dbReference type="GO" id="GO:0005829">
    <property type="term" value="C:cytosol"/>
    <property type="evidence" value="ECO:0007669"/>
    <property type="project" value="TreeGrafter"/>
</dbReference>
<name>X1G125_9ZZZZ</name>
<organism evidence="1">
    <name type="scientific">marine sediment metagenome</name>
    <dbReference type="NCBI Taxonomy" id="412755"/>
    <lineage>
        <taxon>unclassified sequences</taxon>
        <taxon>metagenomes</taxon>
        <taxon>ecological metagenomes</taxon>
    </lineage>
</organism>
<comment type="caution">
    <text evidence="1">The sequence shown here is derived from an EMBL/GenBank/DDBJ whole genome shotgun (WGS) entry which is preliminary data.</text>
</comment>
<dbReference type="PANTHER" id="PTHR21071:SF4">
    <property type="entry name" value="UDP-N-ACETYLENOLPYRUVOYLGLUCOSAMINE REDUCTASE"/>
    <property type="match status" value="1"/>
</dbReference>
<dbReference type="PANTHER" id="PTHR21071">
    <property type="entry name" value="UDP-N-ACETYLENOLPYRUVOYLGLUCOSAMINE REDUCTASE"/>
    <property type="match status" value="1"/>
</dbReference>
<dbReference type="SUPFAM" id="SSF56176">
    <property type="entry name" value="FAD-binding/transporter-associated domain-like"/>
    <property type="match status" value="1"/>
</dbReference>
<dbReference type="InterPro" id="IPR003170">
    <property type="entry name" value="MurB"/>
</dbReference>
<dbReference type="InterPro" id="IPR016167">
    <property type="entry name" value="FAD-bd_PCMH_sub1"/>
</dbReference>
<dbReference type="GO" id="GO:0050660">
    <property type="term" value="F:flavin adenine dinucleotide binding"/>
    <property type="evidence" value="ECO:0007669"/>
    <property type="project" value="InterPro"/>
</dbReference>
<dbReference type="AlphaFoldDB" id="X1G125"/>
<evidence type="ECO:0000313" key="1">
    <source>
        <dbReference type="EMBL" id="GAH26738.1"/>
    </source>
</evidence>
<dbReference type="GO" id="GO:0008762">
    <property type="term" value="F:UDP-N-acetylmuramate dehydrogenase activity"/>
    <property type="evidence" value="ECO:0007669"/>
    <property type="project" value="InterPro"/>
</dbReference>
<reference evidence="1" key="1">
    <citation type="journal article" date="2014" name="Front. Microbiol.">
        <title>High frequency of phylogenetically diverse reductive dehalogenase-homologous genes in deep subseafloor sedimentary metagenomes.</title>
        <authorList>
            <person name="Kawai M."/>
            <person name="Futagami T."/>
            <person name="Toyoda A."/>
            <person name="Takaki Y."/>
            <person name="Nishi S."/>
            <person name="Hori S."/>
            <person name="Arai W."/>
            <person name="Tsubouchi T."/>
            <person name="Morono Y."/>
            <person name="Uchiyama I."/>
            <person name="Ito T."/>
            <person name="Fujiyama A."/>
            <person name="Inagaki F."/>
            <person name="Takami H."/>
        </authorList>
    </citation>
    <scope>NUCLEOTIDE SEQUENCE</scope>
    <source>
        <strain evidence="1">Expedition CK06-06</strain>
    </source>
</reference>
<proteinExistence type="predicted"/>
<gene>
    <name evidence="1" type="ORF">S03H2_09823</name>
</gene>
<dbReference type="Gene3D" id="3.30.43.10">
    <property type="entry name" value="Uridine Diphospho-n-acetylenolpyruvylglucosamine Reductase, domain 2"/>
    <property type="match status" value="1"/>
</dbReference>
<accession>X1G125</accession>
<dbReference type="InterPro" id="IPR036318">
    <property type="entry name" value="FAD-bd_PCMH-like_sf"/>
</dbReference>
<protein>
    <recommendedName>
        <fullName evidence="2">FAD-binding PCMH-type domain-containing protein</fullName>
    </recommendedName>
</protein>
<evidence type="ECO:0008006" key="2">
    <source>
        <dbReference type="Google" id="ProtNLM"/>
    </source>
</evidence>
<sequence>MKEFCNQDLKEWNSFRTGGIADIIYLPESQNELIALANSLHYNFYVIGSGTNLLISDKGIKKPIICTKGLVSHKVENQEVIAEAGVRSETVAKIFDLLIAFAYSFFINEFGLKNPLLLLLLYPGWGRVKSLNFDFPNTLYAFTLVGYAPPRACSRHIS</sequence>